<evidence type="ECO:0000259" key="8">
    <source>
        <dbReference type="Pfam" id="PF18517"/>
    </source>
</evidence>
<name>A0ABV2AMS7_9EUKA</name>
<evidence type="ECO:0000256" key="5">
    <source>
        <dbReference type="PIRNR" id="PIRNR026991"/>
    </source>
</evidence>
<evidence type="ECO:0000259" key="7">
    <source>
        <dbReference type="Pfam" id="PF03962"/>
    </source>
</evidence>
<gene>
    <name evidence="9" type="primary">MND1</name>
    <name evidence="9" type="ORF">MHBO_002549</name>
</gene>
<feature type="domain" description="Leucine zipper with capping helix" evidence="8">
    <location>
        <begin position="149"/>
        <end position="203"/>
    </location>
</feature>
<comment type="caution">
    <text evidence="9">The sequence shown here is derived from an EMBL/GenBank/DDBJ whole genome shotgun (WGS) entry which is preliminary data.</text>
</comment>
<dbReference type="Pfam" id="PF18517">
    <property type="entry name" value="LZ3wCH"/>
    <property type="match status" value="1"/>
</dbReference>
<reference evidence="9 10" key="1">
    <citation type="journal article" date="2024" name="BMC Biol.">
        <title>Comparative genomics of Ascetosporea gives new insight into the evolutionary basis for animal parasitism in Rhizaria.</title>
        <authorList>
            <person name="Hiltunen Thoren M."/>
            <person name="Onut-Brannstrom I."/>
            <person name="Alfjorden A."/>
            <person name="Peckova H."/>
            <person name="Swords F."/>
            <person name="Hooper C."/>
            <person name="Holzer A.S."/>
            <person name="Bass D."/>
            <person name="Burki F."/>
        </authorList>
    </citation>
    <scope>NUCLEOTIDE SEQUENCE [LARGE SCALE GENOMIC DNA]</scope>
    <source>
        <strain evidence="9">20-A016</strain>
    </source>
</reference>
<comment type="similarity">
    <text evidence="2 5">Belongs to the MND1 family.</text>
</comment>
<dbReference type="InterPro" id="IPR040661">
    <property type="entry name" value="LZ3wCH"/>
</dbReference>
<keyword evidence="3 6" id="KW-0175">Coiled coil</keyword>
<organism evidence="9 10">
    <name type="scientific">Bonamia ostreae</name>
    <dbReference type="NCBI Taxonomy" id="126728"/>
    <lineage>
        <taxon>Eukaryota</taxon>
        <taxon>Sar</taxon>
        <taxon>Rhizaria</taxon>
        <taxon>Endomyxa</taxon>
        <taxon>Ascetosporea</taxon>
        <taxon>Haplosporida</taxon>
        <taxon>Bonamia</taxon>
    </lineage>
</organism>
<dbReference type="PIRSF" id="PIRSF026991">
    <property type="entry name" value="Mnd1"/>
    <property type="match status" value="1"/>
</dbReference>
<evidence type="ECO:0000313" key="9">
    <source>
        <dbReference type="EMBL" id="MES1920945.1"/>
    </source>
</evidence>
<proteinExistence type="inferred from homology"/>
<dbReference type="Proteomes" id="UP001439008">
    <property type="component" value="Unassembled WGS sequence"/>
</dbReference>
<keyword evidence="4 5" id="KW-0539">Nucleus</keyword>
<evidence type="ECO:0000256" key="4">
    <source>
        <dbReference type="ARBA" id="ARBA00023242"/>
    </source>
</evidence>
<sequence length="205" mass="24273">MPKRGLSLEEKKTMMLDFFHKNQTVFTLKELEKSIPKNTKIGSMSVKEVLKSLVDDSKIDSDKIGIGTYYWAFKGKAFQAEKTRNENIIKNIEQLNETEKRLKNDLVHLKNDRNGEKRSENLKKLKRENQIVNDLEKEHDFLVQNDPIVLENQKQKLKQLVEGINRWTDNVYTLLKHIKDKRPDISEEQVFKYFEIPSDFDYVEL</sequence>
<evidence type="ECO:0000313" key="10">
    <source>
        <dbReference type="Proteomes" id="UP001439008"/>
    </source>
</evidence>
<evidence type="ECO:0000256" key="1">
    <source>
        <dbReference type="ARBA" id="ARBA00004123"/>
    </source>
</evidence>
<dbReference type="Pfam" id="PF03962">
    <property type="entry name" value="Mnd1"/>
    <property type="match status" value="1"/>
</dbReference>
<evidence type="ECO:0000256" key="6">
    <source>
        <dbReference type="SAM" id="Coils"/>
    </source>
</evidence>
<feature type="domain" description="Mnd1 HTH" evidence="7">
    <location>
        <begin position="15"/>
        <end position="74"/>
    </location>
</feature>
<accession>A0ABV2AMS7</accession>
<evidence type="ECO:0000256" key="2">
    <source>
        <dbReference type="ARBA" id="ARBA00005981"/>
    </source>
</evidence>
<evidence type="ECO:0000256" key="3">
    <source>
        <dbReference type="ARBA" id="ARBA00023054"/>
    </source>
</evidence>
<feature type="coiled-coil region" evidence="6">
    <location>
        <begin position="78"/>
        <end position="170"/>
    </location>
</feature>
<protein>
    <submittedName>
        <fullName evidence="9">Meiotic nuclear division protein 1</fullName>
    </submittedName>
</protein>
<comment type="subcellular location">
    <subcellularLocation>
        <location evidence="1 5">Nucleus</location>
    </subcellularLocation>
</comment>
<dbReference type="InterPro" id="IPR040453">
    <property type="entry name" value="Mnd1_HTH"/>
</dbReference>
<dbReference type="InterPro" id="IPR005647">
    <property type="entry name" value="Mnd1"/>
</dbReference>
<dbReference type="EMBL" id="JBDODL010000973">
    <property type="protein sequence ID" value="MES1920945.1"/>
    <property type="molecule type" value="Genomic_DNA"/>
</dbReference>
<keyword evidence="10" id="KW-1185">Reference proteome</keyword>
<comment type="function">
    <text evidence="5">Required for proper homologous chromosome pairing and efficient cross-over and intragenic recombination during meiosis.</text>
</comment>